<evidence type="ECO:0000256" key="1">
    <source>
        <dbReference type="SAM" id="MobiDB-lite"/>
    </source>
</evidence>
<evidence type="ECO:0000313" key="2">
    <source>
        <dbReference type="EMBL" id="KAK2551570.1"/>
    </source>
</evidence>
<reference evidence="2" key="1">
    <citation type="journal article" date="2023" name="G3 (Bethesda)">
        <title>Whole genome assembly and annotation of the endangered Caribbean coral Acropora cervicornis.</title>
        <authorList>
            <person name="Selwyn J.D."/>
            <person name="Vollmer S.V."/>
        </authorList>
    </citation>
    <scope>NUCLEOTIDE SEQUENCE</scope>
    <source>
        <strain evidence="2">K2</strain>
    </source>
</reference>
<proteinExistence type="predicted"/>
<dbReference type="EMBL" id="JARQWQ010000096">
    <property type="protein sequence ID" value="KAK2551570.1"/>
    <property type="molecule type" value="Genomic_DNA"/>
</dbReference>
<feature type="region of interest" description="Disordered" evidence="1">
    <location>
        <begin position="23"/>
        <end position="44"/>
    </location>
</feature>
<dbReference type="AlphaFoldDB" id="A0AAD9UVY2"/>
<reference evidence="2" key="2">
    <citation type="journal article" date="2023" name="Science">
        <title>Genomic signatures of disease resistance in endangered staghorn corals.</title>
        <authorList>
            <person name="Vollmer S.V."/>
            <person name="Selwyn J.D."/>
            <person name="Despard B.A."/>
            <person name="Roesel C.L."/>
        </authorList>
    </citation>
    <scope>NUCLEOTIDE SEQUENCE</scope>
    <source>
        <strain evidence="2">K2</strain>
    </source>
</reference>
<dbReference type="Proteomes" id="UP001249851">
    <property type="component" value="Unassembled WGS sequence"/>
</dbReference>
<comment type="caution">
    <text evidence="2">The sequence shown here is derived from an EMBL/GenBank/DDBJ whole genome shotgun (WGS) entry which is preliminary data.</text>
</comment>
<evidence type="ECO:0000313" key="3">
    <source>
        <dbReference type="Proteomes" id="UP001249851"/>
    </source>
</evidence>
<name>A0AAD9UVY2_ACRCE</name>
<organism evidence="2 3">
    <name type="scientific">Acropora cervicornis</name>
    <name type="common">Staghorn coral</name>
    <dbReference type="NCBI Taxonomy" id="6130"/>
    <lineage>
        <taxon>Eukaryota</taxon>
        <taxon>Metazoa</taxon>
        <taxon>Cnidaria</taxon>
        <taxon>Anthozoa</taxon>
        <taxon>Hexacorallia</taxon>
        <taxon>Scleractinia</taxon>
        <taxon>Astrocoeniina</taxon>
        <taxon>Acroporidae</taxon>
        <taxon>Acropora</taxon>
    </lineage>
</organism>
<feature type="non-terminal residue" evidence="2">
    <location>
        <position position="1"/>
    </location>
</feature>
<protein>
    <submittedName>
        <fullName evidence="2">Uncharacterized protein</fullName>
    </submittedName>
</protein>
<sequence>RAGVKFVLIGERNVVSGEREYVHSVRETEQSGGDKRESNRVQREERRIVDSPERLYSLTLTRHTNNLHAGDTFSSSNVVNGQLERIKIPLFSGNKLEFPRWHALFPSCVDSSSLSAQFKMLRLEGCLTGEAAETIKELGCSEAAAYETAKARLLRKYG</sequence>
<gene>
    <name evidence="2" type="ORF">P5673_027549</name>
</gene>
<keyword evidence="3" id="KW-1185">Reference proteome</keyword>
<accession>A0AAD9UVY2</accession>